<sequence>MMQSKPITAARSTPPRIKTLIGLALFVGLALAAHGILLSIEYRWIKVLDVNTVAGKSANDRIVLLDTPDRVRLVRIADPFVATQKGAQVCVAKRRLVARRWVLHRIVLPGFCRGEPRGGLAQSVFHVD</sequence>
<name>A0ABQ5VG43_9RHOB</name>
<keyword evidence="2" id="KW-1185">Reference proteome</keyword>
<protein>
    <submittedName>
        <fullName evidence="1">Uncharacterized protein</fullName>
    </submittedName>
</protein>
<dbReference type="RefSeq" id="WP_284370905.1">
    <property type="nucleotide sequence ID" value="NZ_BSNL01000001.1"/>
</dbReference>
<reference evidence="1" key="2">
    <citation type="submission" date="2023-01" db="EMBL/GenBank/DDBJ databases">
        <title>Draft genome sequence of Sulfitobacter pacificus strain NBRC 109915.</title>
        <authorList>
            <person name="Sun Q."/>
            <person name="Mori K."/>
        </authorList>
    </citation>
    <scope>NUCLEOTIDE SEQUENCE</scope>
    <source>
        <strain evidence="1">NBRC 109915</strain>
    </source>
</reference>
<reference evidence="1" key="1">
    <citation type="journal article" date="2014" name="Int. J. Syst. Evol. Microbiol.">
        <title>Complete genome of a new Firmicutes species belonging to the dominant human colonic microbiota ('Ruminococcus bicirculans') reveals two chromosomes and a selective capacity to utilize plant glucans.</title>
        <authorList>
            <consortium name="NISC Comparative Sequencing Program"/>
            <person name="Wegmann U."/>
            <person name="Louis P."/>
            <person name="Goesmann A."/>
            <person name="Henrissat B."/>
            <person name="Duncan S.H."/>
            <person name="Flint H.J."/>
        </authorList>
    </citation>
    <scope>NUCLEOTIDE SEQUENCE</scope>
    <source>
        <strain evidence="1">NBRC 109915</strain>
    </source>
</reference>
<organism evidence="1 2">
    <name type="scientific">Sulfitobacter pacificus</name>
    <dbReference type="NCBI Taxonomy" id="1499314"/>
    <lineage>
        <taxon>Bacteria</taxon>
        <taxon>Pseudomonadati</taxon>
        <taxon>Pseudomonadota</taxon>
        <taxon>Alphaproteobacteria</taxon>
        <taxon>Rhodobacterales</taxon>
        <taxon>Roseobacteraceae</taxon>
        <taxon>Sulfitobacter</taxon>
    </lineage>
</organism>
<gene>
    <name evidence="1" type="ORF">GCM10007927_08580</name>
</gene>
<dbReference type="Proteomes" id="UP001161388">
    <property type="component" value="Unassembled WGS sequence"/>
</dbReference>
<comment type="caution">
    <text evidence="1">The sequence shown here is derived from an EMBL/GenBank/DDBJ whole genome shotgun (WGS) entry which is preliminary data.</text>
</comment>
<dbReference type="EMBL" id="BSNL01000001">
    <property type="protein sequence ID" value="GLQ26055.1"/>
    <property type="molecule type" value="Genomic_DNA"/>
</dbReference>
<proteinExistence type="predicted"/>
<accession>A0ABQ5VG43</accession>
<evidence type="ECO:0000313" key="2">
    <source>
        <dbReference type="Proteomes" id="UP001161388"/>
    </source>
</evidence>
<evidence type="ECO:0000313" key="1">
    <source>
        <dbReference type="EMBL" id="GLQ26055.1"/>
    </source>
</evidence>